<dbReference type="EC" id="7.1.1.9" evidence="17"/>
<dbReference type="Pfam" id="PF00034">
    <property type="entry name" value="Cytochrom_C"/>
    <property type="match status" value="1"/>
</dbReference>
<dbReference type="Gene3D" id="1.10.287.90">
    <property type="match status" value="1"/>
</dbReference>
<feature type="transmembrane region" description="Helical" evidence="18">
    <location>
        <begin position="83"/>
        <end position="103"/>
    </location>
</feature>
<keyword evidence="6 16" id="KW-0812">Transmembrane</keyword>
<dbReference type="GO" id="GO:0042773">
    <property type="term" value="P:ATP synthesis coupled electron transport"/>
    <property type="evidence" value="ECO:0007669"/>
    <property type="project" value="TreeGrafter"/>
</dbReference>
<evidence type="ECO:0000256" key="9">
    <source>
        <dbReference type="ARBA" id="ARBA00022982"/>
    </source>
</evidence>
<evidence type="ECO:0000256" key="15">
    <source>
        <dbReference type="PROSITE-ProRule" id="PRU00433"/>
    </source>
</evidence>
<dbReference type="Proteomes" id="UP000320496">
    <property type="component" value="Chromosome"/>
</dbReference>
<protein>
    <recommendedName>
        <fullName evidence="17">Cytochrome c oxidase subunit 2</fullName>
        <ecNumber evidence="17">7.1.1.9</ecNumber>
    </recommendedName>
</protein>
<evidence type="ECO:0000256" key="10">
    <source>
        <dbReference type="ARBA" id="ARBA00022989"/>
    </source>
</evidence>
<keyword evidence="13 18" id="KW-0472">Membrane</keyword>
<dbReference type="AlphaFoldDB" id="A0A517ZFA8"/>
<evidence type="ECO:0000256" key="6">
    <source>
        <dbReference type="ARBA" id="ARBA00022692"/>
    </source>
</evidence>
<dbReference type="GO" id="GO:0020037">
    <property type="term" value="F:heme binding"/>
    <property type="evidence" value="ECO:0007669"/>
    <property type="project" value="InterPro"/>
</dbReference>
<dbReference type="InterPro" id="IPR045187">
    <property type="entry name" value="CcO_II"/>
</dbReference>
<dbReference type="SUPFAM" id="SSF81464">
    <property type="entry name" value="Cytochrome c oxidase subunit II-like, transmembrane region"/>
    <property type="match status" value="1"/>
</dbReference>
<dbReference type="InterPro" id="IPR014222">
    <property type="entry name" value="Cyt_c_oxidase_su2"/>
</dbReference>
<evidence type="ECO:0000256" key="16">
    <source>
        <dbReference type="RuleBase" id="RU000456"/>
    </source>
</evidence>
<evidence type="ECO:0000256" key="11">
    <source>
        <dbReference type="ARBA" id="ARBA00023004"/>
    </source>
</evidence>
<dbReference type="GO" id="GO:0004129">
    <property type="term" value="F:cytochrome-c oxidase activity"/>
    <property type="evidence" value="ECO:0007669"/>
    <property type="project" value="UniProtKB-EC"/>
</dbReference>
<keyword evidence="22" id="KW-0560">Oxidoreductase</keyword>
<reference evidence="22 23" key="1">
    <citation type="submission" date="2019-02" db="EMBL/GenBank/DDBJ databases">
        <title>Deep-cultivation of Planctomycetes and their phenomic and genomic characterization uncovers novel biology.</title>
        <authorList>
            <person name="Wiegand S."/>
            <person name="Jogler M."/>
            <person name="Boedeker C."/>
            <person name="Pinto D."/>
            <person name="Vollmers J."/>
            <person name="Rivas-Marin E."/>
            <person name="Kohn T."/>
            <person name="Peeters S.H."/>
            <person name="Heuer A."/>
            <person name="Rast P."/>
            <person name="Oberbeckmann S."/>
            <person name="Bunk B."/>
            <person name="Jeske O."/>
            <person name="Meyerdierks A."/>
            <person name="Storesund J.E."/>
            <person name="Kallscheuer N."/>
            <person name="Luecker S."/>
            <person name="Lage O.M."/>
            <person name="Pohl T."/>
            <person name="Merkel B.J."/>
            <person name="Hornburger P."/>
            <person name="Mueller R.-W."/>
            <person name="Bruemmer F."/>
            <person name="Labrenz M."/>
            <person name="Spormann A.M."/>
            <person name="Op den Camp H."/>
            <person name="Overmann J."/>
            <person name="Amann R."/>
            <person name="Jetten M.S.M."/>
            <person name="Mascher T."/>
            <person name="Medema M.H."/>
            <person name="Devos D.P."/>
            <person name="Kaster A.-K."/>
            <person name="Ovreas L."/>
            <person name="Rohde M."/>
            <person name="Galperin M.Y."/>
            <person name="Jogler C."/>
        </authorList>
    </citation>
    <scope>NUCLEOTIDE SEQUENCE [LARGE SCALE GENOMIC DNA]</scope>
    <source>
        <strain evidence="22 23">Mal4</strain>
    </source>
</reference>
<dbReference type="EMBL" id="CP036275">
    <property type="protein sequence ID" value="QDU41177.1"/>
    <property type="molecule type" value="Genomic_DNA"/>
</dbReference>
<keyword evidence="4 15" id="KW-0349">Heme</keyword>
<dbReference type="SUPFAM" id="SSF46626">
    <property type="entry name" value="Cytochrome c"/>
    <property type="match status" value="1"/>
</dbReference>
<evidence type="ECO:0000259" key="20">
    <source>
        <dbReference type="PROSITE" id="PS50999"/>
    </source>
</evidence>
<dbReference type="NCBIfam" id="TIGR02866">
    <property type="entry name" value="CoxB"/>
    <property type="match status" value="1"/>
</dbReference>
<dbReference type="InterPro" id="IPR009056">
    <property type="entry name" value="Cyt_c-like_dom"/>
</dbReference>
<dbReference type="PROSITE" id="PS51007">
    <property type="entry name" value="CYTC"/>
    <property type="match status" value="1"/>
</dbReference>
<keyword evidence="10 18" id="KW-1133">Transmembrane helix</keyword>
<evidence type="ECO:0000256" key="14">
    <source>
        <dbReference type="ARBA" id="ARBA00024688"/>
    </source>
</evidence>
<dbReference type="CDD" id="cd13915">
    <property type="entry name" value="CuRO_HCO_II_like_2"/>
    <property type="match status" value="1"/>
</dbReference>
<evidence type="ECO:0000256" key="17">
    <source>
        <dbReference type="RuleBase" id="RU004024"/>
    </source>
</evidence>
<comment type="function">
    <text evidence="14 17">Subunits I and II form the functional core of the enzyme complex. Electrons originating in cytochrome c are transferred via heme a and Cu(A) to the binuclear center formed by heme a3 and Cu(B).</text>
</comment>
<evidence type="ECO:0000313" key="23">
    <source>
        <dbReference type="Proteomes" id="UP000320496"/>
    </source>
</evidence>
<dbReference type="Gene3D" id="2.60.40.420">
    <property type="entry name" value="Cupredoxins - blue copper proteins"/>
    <property type="match status" value="1"/>
</dbReference>
<dbReference type="InterPro" id="IPR011759">
    <property type="entry name" value="Cyt_c_oxidase_su2_TM_dom"/>
</dbReference>
<dbReference type="KEGG" id="mri:Mal4_55420"/>
<comment type="subcellular location">
    <subcellularLocation>
        <location evidence="16">Cell membrane</location>
        <topology evidence="16">Multi-pass membrane protein</topology>
    </subcellularLocation>
    <subcellularLocation>
        <location evidence="1">Membrane</location>
        <topology evidence="1">Multi-pass membrane protein</topology>
    </subcellularLocation>
</comment>
<name>A0A517ZFA8_9PLAN</name>
<feature type="domain" description="Cytochrome oxidase subunit II copper A binding" evidence="19">
    <location>
        <begin position="113"/>
        <end position="223"/>
    </location>
</feature>
<evidence type="ECO:0000256" key="7">
    <source>
        <dbReference type="ARBA" id="ARBA00022723"/>
    </source>
</evidence>
<dbReference type="InterPro" id="IPR036909">
    <property type="entry name" value="Cyt_c-like_dom_sf"/>
</dbReference>
<gene>
    <name evidence="22" type="primary">ctaC_2</name>
    <name evidence="22" type="ORF">Mal4_55420</name>
</gene>
<dbReference type="Pfam" id="PF00116">
    <property type="entry name" value="COX2"/>
    <property type="match status" value="1"/>
</dbReference>
<evidence type="ECO:0000256" key="5">
    <source>
        <dbReference type="ARBA" id="ARBA00022660"/>
    </source>
</evidence>
<keyword evidence="9 16" id="KW-0249">Electron transport</keyword>
<dbReference type="InterPro" id="IPR001505">
    <property type="entry name" value="Copper_CuA"/>
</dbReference>
<feature type="domain" description="Cytochrome c" evidence="21">
    <location>
        <begin position="232"/>
        <end position="329"/>
    </location>
</feature>
<dbReference type="InterPro" id="IPR002429">
    <property type="entry name" value="CcO_II-like_C"/>
</dbReference>
<keyword evidence="5 16" id="KW-0679">Respiratory chain</keyword>
<dbReference type="PROSITE" id="PS00078">
    <property type="entry name" value="COX2"/>
    <property type="match status" value="1"/>
</dbReference>
<dbReference type="PROSITE" id="PS50999">
    <property type="entry name" value="COX2_TM"/>
    <property type="match status" value="1"/>
</dbReference>
<dbReference type="OrthoDB" id="9773456at2"/>
<keyword evidence="8" id="KW-1278">Translocase</keyword>
<sequence>MSVSSLGISLTGLLAAGNDGTIAFPSQGSTVAPAVDSLFYIITAISAFFFVLIVAVMIYFVVRYRRRPGHDVEKSPSHNTALEITWSVIPGLLLVYIFAQGFLTFLDMRKPPEGAYEIQVVGRKWSWAFQYPNGVVQNELHLPLDRPVRLVMSSEDVIHSLFIPAFRVKQDLVPGRYSKVWFRTTKPGEYRLYCAEYCGQQHSTMVADVIVHEAGEFEPWLQAEVDRMNDLPPAELGELLYQRQGCVQCHAIDNNTTGKVGPSFLGTFGTEQPLADGQTVTVDENYIRQSILDPVSQVRAGYQPVMPTYQGRLKDREINALVEFIKSLGQ</sequence>
<dbReference type="GO" id="GO:0005507">
    <property type="term" value="F:copper ion binding"/>
    <property type="evidence" value="ECO:0007669"/>
    <property type="project" value="InterPro"/>
</dbReference>
<keyword evidence="12 17" id="KW-0186">Copper</keyword>
<keyword evidence="11 15" id="KW-0408">Iron</keyword>
<evidence type="ECO:0000256" key="8">
    <source>
        <dbReference type="ARBA" id="ARBA00022967"/>
    </source>
</evidence>
<evidence type="ECO:0000259" key="21">
    <source>
        <dbReference type="PROSITE" id="PS51007"/>
    </source>
</evidence>
<dbReference type="PRINTS" id="PR01166">
    <property type="entry name" value="CYCOXIDASEII"/>
</dbReference>
<accession>A0A517ZFA8</accession>
<dbReference type="Pfam" id="PF02790">
    <property type="entry name" value="COX2_TM"/>
    <property type="match status" value="1"/>
</dbReference>
<dbReference type="PANTHER" id="PTHR22888:SF9">
    <property type="entry name" value="CYTOCHROME C OXIDASE SUBUNIT 2"/>
    <property type="match status" value="1"/>
</dbReference>
<dbReference type="GO" id="GO:0005886">
    <property type="term" value="C:plasma membrane"/>
    <property type="evidence" value="ECO:0007669"/>
    <property type="project" value="UniProtKB-SubCell"/>
</dbReference>
<dbReference type="GO" id="GO:0016491">
    <property type="term" value="F:oxidoreductase activity"/>
    <property type="evidence" value="ECO:0007669"/>
    <property type="project" value="UniProtKB-KW"/>
</dbReference>
<feature type="domain" description="Cytochrome oxidase subunit II transmembrane region profile" evidence="20">
    <location>
        <begin position="16"/>
        <end position="112"/>
    </location>
</feature>
<keyword evidence="23" id="KW-1185">Reference proteome</keyword>
<evidence type="ECO:0000259" key="19">
    <source>
        <dbReference type="PROSITE" id="PS50857"/>
    </source>
</evidence>
<evidence type="ECO:0000256" key="1">
    <source>
        <dbReference type="ARBA" id="ARBA00004141"/>
    </source>
</evidence>
<feature type="transmembrane region" description="Helical" evidence="18">
    <location>
        <begin position="38"/>
        <end position="62"/>
    </location>
</feature>
<keyword evidence="3 16" id="KW-0813">Transport</keyword>
<comment type="cofactor">
    <cofactor evidence="17">
        <name>Cu cation</name>
        <dbReference type="ChEBI" id="CHEBI:23378"/>
    </cofactor>
    <text evidence="17">Binds a copper A center.</text>
</comment>
<dbReference type="PANTHER" id="PTHR22888">
    <property type="entry name" value="CYTOCHROME C OXIDASE, SUBUNIT II"/>
    <property type="match status" value="1"/>
</dbReference>
<comment type="catalytic activity">
    <reaction evidence="17">
        <text>4 Fe(II)-[cytochrome c] + O2 + 8 H(+)(in) = 4 Fe(III)-[cytochrome c] + 2 H2O + 4 H(+)(out)</text>
        <dbReference type="Rhea" id="RHEA:11436"/>
        <dbReference type="Rhea" id="RHEA-COMP:10350"/>
        <dbReference type="Rhea" id="RHEA-COMP:14399"/>
        <dbReference type="ChEBI" id="CHEBI:15377"/>
        <dbReference type="ChEBI" id="CHEBI:15378"/>
        <dbReference type="ChEBI" id="CHEBI:15379"/>
        <dbReference type="ChEBI" id="CHEBI:29033"/>
        <dbReference type="ChEBI" id="CHEBI:29034"/>
        <dbReference type="EC" id="7.1.1.9"/>
    </reaction>
</comment>
<organism evidence="22 23">
    <name type="scientific">Maioricimonas rarisocia</name>
    <dbReference type="NCBI Taxonomy" id="2528026"/>
    <lineage>
        <taxon>Bacteria</taxon>
        <taxon>Pseudomonadati</taxon>
        <taxon>Planctomycetota</taxon>
        <taxon>Planctomycetia</taxon>
        <taxon>Planctomycetales</taxon>
        <taxon>Planctomycetaceae</taxon>
        <taxon>Maioricimonas</taxon>
    </lineage>
</organism>
<evidence type="ECO:0000313" key="22">
    <source>
        <dbReference type="EMBL" id="QDU41177.1"/>
    </source>
</evidence>
<evidence type="ECO:0000256" key="2">
    <source>
        <dbReference type="ARBA" id="ARBA00007866"/>
    </source>
</evidence>
<evidence type="ECO:0000256" key="13">
    <source>
        <dbReference type="ARBA" id="ARBA00023136"/>
    </source>
</evidence>
<evidence type="ECO:0000256" key="3">
    <source>
        <dbReference type="ARBA" id="ARBA00022448"/>
    </source>
</evidence>
<evidence type="ECO:0000256" key="4">
    <source>
        <dbReference type="ARBA" id="ARBA00022617"/>
    </source>
</evidence>
<dbReference type="InterPro" id="IPR036257">
    <property type="entry name" value="Cyt_c_oxidase_su2_TM_sf"/>
</dbReference>
<dbReference type="SUPFAM" id="SSF49503">
    <property type="entry name" value="Cupredoxins"/>
    <property type="match status" value="1"/>
</dbReference>
<keyword evidence="7 15" id="KW-0479">Metal-binding</keyword>
<dbReference type="PROSITE" id="PS50857">
    <property type="entry name" value="COX2_CUA"/>
    <property type="match status" value="1"/>
</dbReference>
<dbReference type="RefSeq" id="WP_145372385.1">
    <property type="nucleotide sequence ID" value="NZ_CP036275.1"/>
</dbReference>
<proteinExistence type="inferred from homology"/>
<dbReference type="InterPro" id="IPR008972">
    <property type="entry name" value="Cupredoxin"/>
</dbReference>
<comment type="similarity">
    <text evidence="2 16">Belongs to the cytochrome c oxidase subunit 2 family.</text>
</comment>
<evidence type="ECO:0000256" key="12">
    <source>
        <dbReference type="ARBA" id="ARBA00023008"/>
    </source>
</evidence>
<evidence type="ECO:0000256" key="18">
    <source>
        <dbReference type="SAM" id="Phobius"/>
    </source>
</evidence>